<evidence type="ECO:0000256" key="1">
    <source>
        <dbReference type="SAM" id="MobiDB-lite"/>
    </source>
</evidence>
<evidence type="ECO:0000313" key="3">
    <source>
        <dbReference type="Proteomes" id="UP000269721"/>
    </source>
</evidence>
<protein>
    <submittedName>
        <fullName evidence="2">Uncharacterized protein</fullName>
    </submittedName>
</protein>
<dbReference type="OrthoDB" id="2129662at2759"/>
<proteinExistence type="predicted"/>
<name>A0A4P9WA78_9FUNG</name>
<accession>A0A4P9WA78</accession>
<organism evidence="2 3">
    <name type="scientific">Blyttiomyces helicus</name>
    <dbReference type="NCBI Taxonomy" id="388810"/>
    <lineage>
        <taxon>Eukaryota</taxon>
        <taxon>Fungi</taxon>
        <taxon>Fungi incertae sedis</taxon>
        <taxon>Chytridiomycota</taxon>
        <taxon>Chytridiomycota incertae sedis</taxon>
        <taxon>Chytridiomycetes</taxon>
        <taxon>Chytridiomycetes incertae sedis</taxon>
        <taxon>Blyttiomyces</taxon>
    </lineage>
</organism>
<gene>
    <name evidence="2" type="ORF">BDK51DRAFT_28148</name>
</gene>
<dbReference type="Proteomes" id="UP000269721">
    <property type="component" value="Unassembled WGS sequence"/>
</dbReference>
<dbReference type="EMBL" id="KZ996063">
    <property type="protein sequence ID" value="RKO89489.1"/>
    <property type="molecule type" value="Genomic_DNA"/>
</dbReference>
<dbReference type="AlphaFoldDB" id="A0A4P9WA78"/>
<keyword evidence="3" id="KW-1185">Reference proteome</keyword>
<sequence length="339" mass="38430">MHVWRDDEGVMRGGEWGEPRFEVEPLCMYCWSKCRFCSRCGGGGKFRTGKWRPRELFENSKKTCSLSHLRTGNISFEYDLRRCPNAVTPSELTAVGQCWRELGMQTYAQAREMESNLGLQSLGTVVERVRASAEEAMRFVADAAAAPNGQRYVVLVWEAAARKVGKCKHATTRSQPLPPLTPSPQDLSSLPAPRRHLRGFQSAELDLELDLERAVLFFGFSQFSSRSQVILAETLITLFRGIMDDAGIAPQNFARGPIKHVWWTQRRPPPGSAFALSIEKRAHFRAMGFVPLAAYCTEFRTSIDEFARGKEYESPFFEQFAAPFVTVYDWTRTLAAREH</sequence>
<evidence type="ECO:0000313" key="2">
    <source>
        <dbReference type="EMBL" id="RKO89489.1"/>
    </source>
</evidence>
<reference evidence="3" key="1">
    <citation type="journal article" date="2018" name="Nat. Microbiol.">
        <title>Leveraging single-cell genomics to expand the fungal tree of life.</title>
        <authorList>
            <person name="Ahrendt S.R."/>
            <person name="Quandt C.A."/>
            <person name="Ciobanu D."/>
            <person name="Clum A."/>
            <person name="Salamov A."/>
            <person name="Andreopoulos B."/>
            <person name="Cheng J.F."/>
            <person name="Woyke T."/>
            <person name="Pelin A."/>
            <person name="Henrissat B."/>
            <person name="Reynolds N.K."/>
            <person name="Benny G.L."/>
            <person name="Smith M.E."/>
            <person name="James T.Y."/>
            <person name="Grigoriev I.V."/>
        </authorList>
    </citation>
    <scope>NUCLEOTIDE SEQUENCE [LARGE SCALE GENOMIC DNA]</scope>
</reference>
<feature type="region of interest" description="Disordered" evidence="1">
    <location>
        <begin position="168"/>
        <end position="192"/>
    </location>
</feature>